<dbReference type="SUPFAM" id="SSF53335">
    <property type="entry name" value="S-adenosyl-L-methionine-dependent methyltransferases"/>
    <property type="match status" value="1"/>
</dbReference>
<dbReference type="InterPro" id="IPR013216">
    <property type="entry name" value="Methyltransf_11"/>
</dbReference>
<gene>
    <name evidence="2" type="ORF">C8263_08345</name>
</gene>
<dbReference type="GO" id="GO:0008757">
    <property type="term" value="F:S-adenosylmethionine-dependent methyltransferase activity"/>
    <property type="evidence" value="ECO:0007669"/>
    <property type="project" value="InterPro"/>
</dbReference>
<dbReference type="CDD" id="cd02440">
    <property type="entry name" value="AdoMet_MTases"/>
    <property type="match status" value="1"/>
</dbReference>
<keyword evidence="3" id="KW-1185">Reference proteome</keyword>
<dbReference type="Proteomes" id="UP000240317">
    <property type="component" value="Unassembled WGS sequence"/>
</dbReference>
<protein>
    <submittedName>
        <fullName evidence="2">Methyltransferase</fullName>
    </submittedName>
</protein>
<comment type="caution">
    <text evidence="2">The sequence shown here is derived from an EMBL/GenBank/DDBJ whole genome shotgun (WGS) entry which is preliminary data.</text>
</comment>
<dbReference type="AlphaFoldDB" id="A0A2T3W957"/>
<feature type="domain" description="Methyltransferase type 11" evidence="1">
    <location>
        <begin position="2"/>
        <end position="82"/>
    </location>
</feature>
<dbReference type="Pfam" id="PF08241">
    <property type="entry name" value="Methyltransf_11"/>
    <property type="match status" value="1"/>
</dbReference>
<evidence type="ECO:0000313" key="2">
    <source>
        <dbReference type="EMBL" id="PTA68425.1"/>
    </source>
</evidence>
<evidence type="ECO:0000313" key="3">
    <source>
        <dbReference type="Proteomes" id="UP000240317"/>
    </source>
</evidence>
<reference evidence="2 3" key="1">
    <citation type="submission" date="2018-03" db="EMBL/GenBank/DDBJ databases">
        <title>Draft genome of Deinococcus sp. OD32.</title>
        <authorList>
            <person name="Wang X.-P."/>
            <person name="Du Z.-J."/>
        </authorList>
    </citation>
    <scope>NUCLEOTIDE SEQUENCE [LARGE SCALE GENOMIC DNA]</scope>
    <source>
        <strain evidence="2 3">OD32</strain>
    </source>
</reference>
<evidence type="ECO:0000259" key="1">
    <source>
        <dbReference type="Pfam" id="PF08241"/>
    </source>
</evidence>
<organism evidence="2 3">
    <name type="scientific">Deinococcus arcticus</name>
    <dbReference type="NCBI Taxonomy" id="2136176"/>
    <lineage>
        <taxon>Bacteria</taxon>
        <taxon>Thermotogati</taxon>
        <taxon>Deinococcota</taxon>
        <taxon>Deinococci</taxon>
        <taxon>Deinococcales</taxon>
        <taxon>Deinococcaceae</taxon>
        <taxon>Deinococcus</taxon>
    </lineage>
</organism>
<dbReference type="GO" id="GO:0032259">
    <property type="term" value="P:methylation"/>
    <property type="evidence" value="ECO:0007669"/>
    <property type="project" value="UniProtKB-KW"/>
</dbReference>
<dbReference type="EMBL" id="PYSV01000006">
    <property type="protein sequence ID" value="PTA68425.1"/>
    <property type="molecule type" value="Genomic_DNA"/>
</dbReference>
<dbReference type="OrthoDB" id="70290at2"/>
<dbReference type="Gene3D" id="3.40.50.150">
    <property type="entry name" value="Vaccinia Virus protein VP39"/>
    <property type="match status" value="1"/>
</dbReference>
<keyword evidence="2" id="KW-0489">Methyltransferase</keyword>
<sequence>MLDVGAGDGRLRREAWARGHAGLFVGVDPHPGPGILAGRAEALPFHDATFDLALFVRVLAHLPRPEQALAEARRVLRRGAWITVAEHGPAHLRATWAALGRPATPPRPAPEPTFTITVPVTVTAEDARFLRRTYREPAEVPSHFFPVLDEVQLLVWWR</sequence>
<accession>A0A2T3W957</accession>
<proteinExistence type="predicted"/>
<dbReference type="InterPro" id="IPR029063">
    <property type="entry name" value="SAM-dependent_MTases_sf"/>
</dbReference>
<keyword evidence="2" id="KW-0808">Transferase</keyword>
<name>A0A2T3W957_9DEIO</name>